<organism evidence="1 2">
    <name type="scientific">Dyella marensis</name>
    <dbReference type="NCBI Taxonomy" id="500610"/>
    <lineage>
        <taxon>Bacteria</taxon>
        <taxon>Pseudomonadati</taxon>
        <taxon>Pseudomonadota</taxon>
        <taxon>Gammaproteobacteria</taxon>
        <taxon>Lysobacterales</taxon>
        <taxon>Rhodanobacteraceae</taxon>
        <taxon>Dyella</taxon>
    </lineage>
</organism>
<evidence type="ECO:0000313" key="2">
    <source>
        <dbReference type="Proteomes" id="UP000199477"/>
    </source>
</evidence>
<gene>
    <name evidence="1" type="ORF">SAMN02799615_03777</name>
</gene>
<protein>
    <submittedName>
        <fullName evidence="1">Uncharacterized protein</fullName>
    </submittedName>
</protein>
<dbReference type="AlphaFoldDB" id="A0A1I2J617"/>
<dbReference type="EMBL" id="FONH01000020">
    <property type="protein sequence ID" value="SFF48141.1"/>
    <property type="molecule type" value="Genomic_DNA"/>
</dbReference>
<accession>A0A1I2J617</accession>
<evidence type="ECO:0000313" key="1">
    <source>
        <dbReference type="EMBL" id="SFF48141.1"/>
    </source>
</evidence>
<keyword evidence="2" id="KW-1185">Reference proteome</keyword>
<proteinExistence type="predicted"/>
<sequence length="98" mass="10944">MADKLPYPQAMYQVCALMGWTEAGQPVINQDRGMTVVKAGRGNAIVLMTNDSDIRSAWDPLDGDRQVRARDQLISVLKRMGIRPETSYMIDPSMWGVS</sequence>
<dbReference type="RefSeq" id="WP_026635721.1">
    <property type="nucleotide sequence ID" value="NZ_FONH01000020.1"/>
</dbReference>
<dbReference type="Proteomes" id="UP000199477">
    <property type="component" value="Unassembled WGS sequence"/>
</dbReference>
<reference evidence="2" key="1">
    <citation type="submission" date="2016-10" db="EMBL/GenBank/DDBJ databases">
        <authorList>
            <person name="Varghese N."/>
            <person name="Submissions S."/>
        </authorList>
    </citation>
    <scope>NUCLEOTIDE SEQUENCE [LARGE SCALE GENOMIC DNA]</scope>
    <source>
        <strain evidence="2">UNC178MFTsu3.1</strain>
    </source>
</reference>
<dbReference type="STRING" id="500610.SAMN02799615_03777"/>
<name>A0A1I2J617_9GAMM</name>